<gene>
    <name evidence="1" type="ORF">SAMN04515674_102234</name>
</gene>
<dbReference type="AlphaFoldDB" id="A0A1I5P3D7"/>
<dbReference type="EMBL" id="FOXH01000002">
    <property type="protein sequence ID" value="SFP28051.1"/>
    <property type="molecule type" value="Genomic_DNA"/>
</dbReference>
<sequence>MVVSLLAALVFWLMNALNKDGYSEKISFPLRIQYDDSLYIPVQALPKKIAVNVSGNGWDLLRKSLSLDVTPIKYPIEKPLKSKVLNTSSLQDLVSDYIKDVRINYIVAENLELEFDKKLTKTIRIRVDSLGIPLKENYVVSSLINVNPRKITLVGPKSTLEEFGDVISVKIPGRRIQDNFDDEIKLNLPKNAQIKASKDKVNVSFEVAELLHN</sequence>
<dbReference type="STRING" id="1079859.SAMN04515674_102234"/>
<organism evidence="1 2">
    <name type="scientific">Pseudarcicella hirudinis</name>
    <dbReference type="NCBI Taxonomy" id="1079859"/>
    <lineage>
        <taxon>Bacteria</taxon>
        <taxon>Pseudomonadati</taxon>
        <taxon>Bacteroidota</taxon>
        <taxon>Cytophagia</taxon>
        <taxon>Cytophagales</taxon>
        <taxon>Flectobacillaceae</taxon>
        <taxon>Pseudarcicella</taxon>
    </lineage>
</organism>
<accession>A0A1I5P3D7</accession>
<name>A0A1I5P3D7_9BACT</name>
<keyword evidence="2" id="KW-1185">Reference proteome</keyword>
<proteinExistence type="predicted"/>
<evidence type="ECO:0000313" key="2">
    <source>
        <dbReference type="Proteomes" id="UP000199306"/>
    </source>
</evidence>
<evidence type="ECO:0008006" key="3">
    <source>
        <dbReference type="Google" id="ProtNLM"/>
    </source>
</evidence>
<evidence type="ECO:0000313" key="1">
    <source>
        <dbReference type="EMBL" id="SFP28051.1"/>
    </source>
</evidence>
<dbReference type="Gene3D" id="2.170.120.40">
    <property type="entry name" value="YbbR-like domain"/>
    <property type="match status" value="1"/>
</dbReference>
<protein>
    <recommendedName>
        <fullName evidence="3">YbbR-like protein</fullName>
    </recommendedName>
</protein>
<reference evidence="1 2" key="1">
    <citation type="submission" date="2016-10" db="EMBL/GenBank/DDBJ databases">
        <authorList>
            <person name="de Groot N.N."/>
        </authorList>
    </citation>
    <scope>NUCLEOTIDE SEQUENCE [LARGE SCALE GENOMIC DNA]</scope>
    <source>
        <strain evidence="2">E92,LMG 26720,CCM 7988</strain>
    </source>
</reference>
<dbReference type="Proteomes" id="UP000199306">
    <property type="component" value="Unassembled WGS sequence"/>
</dbReference>